<dbReference type="Proteomes" id="UP001431010">
    <property type="component" value="Chromosome"/>
</dbReference>
<keyword evidence="1" id="KW-0472">Membrane</keyword>
<dbReference type="RefSeq" id="WP_231319101.1">
    <property type="nucleotide sequence ID" value="NZ_CP088156.1"/>
</dbReference>
<organism evidence="2 3">
    <name type="scientific">Bradyrhizobium ontarionense</name>
    <dbReference type="NCBI Taxonomy" id="2898149"/>
    <lineage>
        <taxon>Bacteria</taxon>
        <taxon>Pseudomonadati</taxon>
        <taxon>Pseudomonadota</taxon>
        <taxon>Alphaproteobacteria</taxon>
        <taxon>Hyphomicrobiales</taxon>
        <taxon>Nitrobacteraceae</taxon>
        <taxon>Bradyrhizobium</taxon>
    </lineage>
</organism>
<keyword evidence="1" id="KW-0812">Transmembrane</keyword>
<evidence type="ECO:0000256" key="1">
    <source>
        <dbReference type="SAM" id="Phobius"/>
    </source>
</evidence>
<feature type="transmembrane region" description="Helical" evidence="1">
    <location>
        <begin position="63"/>
        <end position="84"/>
    </location>
</feature>
<name>A0ABY3R719_9BRAD</name>
<protein>
    <recommendedName>
        <fullName evidence="4">DUF3325 domain-containing protein</fullName>
    </recommendedName>
</protein>
<dbReference type="EMBL" id="CP088156">
    <property type="protein sequence ID" value="UFZ03096.1"/>
    <property type="molecule type" value="Genomic_DNA"/>
</dbReference>
<evidence type="ECO:0008006" key="4">
    <source>
        <dbReference type="Google" id="ProtNLM"/>
    </source>
</evidence>
<proteinExistence type="predicted"/>
<sequence length="94" mass="10622">MTAILIICAGIAFLLWRLRRAQEDAAEHLASGLARDPLYWVGSTMALIVLGLAMYMAHEHSGFTGAGGWFWAAELVLIIATLWVRRTLKWRYPY</sequence>
<reference evidence="2" key="1">
    <citation type="journal article" date="2024" name="Antonie Van Leeuwenhoek">
        <title>Bradyrhizobium ontarionense sp. nov., a novel bacterial symbiont isolated from Aeschynomene indica (Indian jointvetch), harbours photosynthesis, nitrogen fixation and nitrous oxide (N2O) reductase genes.</title>
        <authorList>
            <person name="Bromfield E.S.P."/>
            <person name="Cloutier S."/>
        </authorList>
    </citation>
    <scope>NUCLEOTIDE SEQUENCE</scope>
    <source>
        <strain evidence="2">A19</strain>
    </source>
</reference>
<feature type="transmembrane region" description="Helical" evidence="1">
    <location>
        <begin position="37"/>
        <end position="56"/>
    </location>
</feature>
<evidence type="ECO:0000313" key="3">
    <source>
        <dbReference type="Proteomes" id="UP001431010"/>
    </source>
</evidence>
<evidence type="ECO:0000313" key="2">
    <source>
        <dbReference type="EMBL" id="UFZ03096.1"/>
    </source>
</evidence>
<gene>
    <name evidence="2" type="ORF">LQG66_28205</name>
</gene>
<keyword evidence="3" id="KW-1185">Reference proteome</keyword>
<accession>A0ABY3R719</accession>
<keyword evidence="1" id="KW-1133">Transmembrane helix</keyword>